<dbReference type="Pfam" id="PF17517">
    <property type="entry name" value="IgGFc_binding"/>
    <property type="match status" value="1"/>
</dbReference>
<gene>
    <name evidence="2" type="ORF">BGO89_03320</name>
</gene>
<name>A0A1M3L0B7_9BACT</name>
<dbReference type="PANTHER" id="PTHR46534">
    <property type="entry name" value="IGGFC_BINDING DOMAIN-CONTAINING PROTEIN"/>
    <property type="match status" value="1"/>
</dbReference>
<comment type="caution">
    <text evidence="2">The sequence shown here is derived from an EMBL/GenBank/DDBJ whole genome shotgun (WGS) entry which is preliminary data.</text>
</comment>
<evidence type="ECO:0000259" key="1">
    <source>
        <dbReference type="Pfam" id="PF17517"/>
    </source>
</evidence>
<dbReference type="PANTHER" id="PTHR46534:SF1">
    <property type="entry name" value="IGGFC-BINDING PROTEIN N-TERMINAL DOMAIN-CONTAINING PROTEIN"/>
    <property type="match status" value="1"/>
</dbReference>
<accession>A0A1M3L0B7</accession>
<dbReference type="InterPro" id="IPR011250">
    <property type="entry name" value="OMP/PagP_B-barrel"/>
</dbReference>
<evidence type="ECO:0000313" key="2">
    <source>
        <dbReference type="EMBL" id="OJX58273.1"/>
    </source>
</evidence>
<evidence type="ECO:0000313" key="3">
    <source>
        <dbReference type="Proteomes" id="UP000184233"/>
    </source>
</evidence>
<organism evidence="2 3">
    <name type="scientific">Candidatus Kapaibacterium thiocyanatum</name>
    <dbReference type="NCBI Taxonomy" id="1895771"/>
    <lineage>
        <taxon>Bacteria</taxon>
        <taxon>Pseudomonadati</taxon>
        <taxon>Candidatus Kapaibacteriota</taxon>
        <taxon>Candidatus Kapaibacteriia</taxon>
        <taxon>Candidatus Kapaibacteriales</taxon>
        <taxon>Candidatus Kapaibacteriaceae</taxon>
        <taxon>Candidatus Kapaibacterium</taxon>
    </lineage>
</organism>
<dbReference type="InterPro" id="IPR035234">
    <property type="entry name" value="IgGFc-bd_N"/>
</dbReference>
<dbReference type="STRING" id="1895771.BGO89_03320"/>
<dbReference type="SUPFAM" id="SSF56925">
    <property type="entry name" value="OMPA-like"/>
    <property type="match status" value="1"/>
</dbReference>
<dbReference type="Proteomes" id="UP000184233">
    <property type="component" value="Unassembled WGS sequence"/>
</dbReference>
<feature type="domain" description="IgGFc-binding protein N-terminal" evidence="1">
    <location>
        <begin position="138"/>
        <end position="429"/>
    </location>
</feature>
<protein>
    <recommendedName>
        <fullName evidence="1">IgGFc-binding protein N-terminal domain-containing protein</fullName>
    </recommendedName>
</protein>
<sequence>MKYIVRILILVPLLLAAVADGMARDPLLITKNSEGREFWVCFMKNFRESGGSAQQNRPDLLKLQLFLTSSYDANVRIRVEEINYDNTIQVRANTVVNVALPARAQLRSLEVAERLAVHITADTTIAVYGLNSRVQTTDTYMGLPVSVLGTEYRAIGYTKLASDLLSQISVIATEDSTEVTVTPTTTTSTGRKAGQPFTVRLRKGDVYSIGARFESVGQCDLTGTHILSNRNIAVFSGHQCAYVPPKVEACNHLVEQLPPISAWGMHYYLGMLKERSRYTYRVIASEDATKVFEDARLVAVLKAGEFFENLNVARHIQLTADKPVLVAQFAQGFKNGDSVGDPMMILVSPTQQFLREYRFATPINGDWHHYINVVAPTPSIRELRLNGRRIDSNMFVVLGESRYSIAQVPLPYGTHVIKSETPFGLYSYGFGFRTDAYDAYGNMAGQSFFEISRMVDTLAPTAEGKPIRDDYQVTFRDDRVFDRGLKSVKVLFASALEASIPKIDEGAPQAGIRVRPSTSGSAGRMVLQATDVAGNESTYTLCYMFDSRSERYVFMLNEGRDVICAADHTWQVGAYGSFTHAFQTTSFSTSGNLSTPGTFGTAQGPGGWFGLLVGRRVSQDVVVTARLSLTTVGGTLLAPDSTMGSVFDTTTNTVVPYQEGTTVKLSAPYVNLGLGIEYTLERYFYVLGGLQASMPLGSAVDVQRTILRPANRTFGNGQGSTMTIDPTSLSSLNGMNFGLYGGLGFAYPVSFRASVFLEGMYTTVLSNLTSEGMWRLQYLSANLGVRWRF</sequence>
<dbReference type="AlphaFoldDB" id="A0A1M3L0B7"/>
<proteinExistence type="predicted"/>
<dbReference type="EMBL" id="MKVH01000019">
    <property type="protein sequence ID" value="OJX58273.1"/>
    <property type="molecule type" value="Genomic_DNA"/>
</dbReference>
<reference evidence="2 3" key="1">
    <citation type="submission" date="2016-09" db="EMBL/GenBank/DDBJ databases">
        <title>Genome-resolved meta-omics ties microbial dynamics to process performance in biotechnology for thiocyanate degradation.</title>
        <authorList>
            <person name="Kantor R.S."/>
            <person name="Huddy R.J."/>
            <person name="Iyer R."/>
            <person name="Thomas B.C."/>
            <person name="Brown C.T."/>
            <person name="Anantharaman K."/>
            <person name="Tringe S."/>
            <person name="Hettich R.L."/>
            <person name="Harrison S.T."/>
            <person name="Banfield J.F."/>
        </authorList>
    </citation>
    <scope>NUCLEOTIDE SEQUENCE [LARGE SCALE GENOMIC DNA]</scope>
    <source>
        <strain evidence="2">59-99</strain>
    </source>
</reference>